<dbReference type="PROSITE" id="PS50880">
    <property type="entry name" value="TOPRIM"/>
    <property type="match status" value="1"/>
</dbReference>
<comment type="domain">
    <text evidence="12">Contains an N-terminal zinc-binding domain, a central core domain that contains the primase activity, and a C-terminal DnaB-binding domain.</text>
</comment>
<evidence type="ECO:0000313" key="17">
    <source>
        <dbReference type="EMBL" id="OGM09760.1"/>
    </source>
</evidence>
<dbReference type="GO" id="GO:0000428">
    <property type="term" value="C:DNA-directed RNA polymerase complex"/>
    <property type="evidence" value="ECO:0007669"/>
    <property type="project" value="UniProtKB-KW"/>
</dbReference>
<dbReference type="SUPFAM" id="SSF56731">
    <property type="entry name" value="DNA primase core"/>
    <property type="match status" value="1"/>
</dbReference>
<keyword evidence="15" id="KW-0175">Coiled coil</keyword>
<evidence type="ECO:0000256" key="11">
    <source>
        <dbReference type="ARBA" id="ARBA00023163"/>
    </source>
</evidence>
<dbReference type="SMART" id="SM00400">
    <property type="entry name" value="ZnF_CHCC"/>
    <property type="match status" value="1"/>
</dbReference>
<evidence type="ECO:0000256" key="8">
    <source>
        <dbReference type="ARBA" id="ARBA00022833"/>
    </source>
</evidence>
<evidence type="ECO:0000256" key="2">
    <source>
        <dbReference type="ARBA" id="ARBA00022515"/>
    </source>
</evidence>
<evidence type="ECO:0000256" key="5">
    <source>
        <dbReference type="ARBA" id="ARBA00022705"/>
    </source>
</evidence>
<keyword evidence="7 12" id="KW-0863">Zinc-finger</keyword>
<comment type="similarity">
    <text evidence="12 13">Belongs to the DnaG primase family.</text>
</comment>
<evidence type="ECO:0000256" key="4">
    <source>
        <dbReference type="ARBA" id="ARBA00022695"/>
    </source>
</evidence>
<dbReference type="InterPro" id="IPR050219">
    <property type="entry name" value="DnaG_primase"/>
</dbReference>
<proteinExistence type="inferred from homology"/>
<protein>
    <recommendedName>
        <fullName evidence="12 13">DNA primase</fullName>
        <ecNumber evidence="12">2.7.7.101</ecNumber>
    </recommendedName>
</protein>
<dbReference type="Pfam" id="PF01807">
    <property type="entry name" value="Zn_ribbon_DnaG"/>
    <property type="match status" value="1"/>
</dbReference>
<dbReference type="Pfam" id="PF13155">
    <property type="entry name" value="Toprim_2"/>
    <property type="match status" value="1"/>
</dbReference>
<dbReference type="EMBL" id="MGFQ01000019">
    <property type="protein sequence ID" value="OGM09760.1"/>
    <property type="molecule type" value="Genomic_DNA"/>
</dbReference>
<dbReference type="GO" id="GO:0005737">
    <property type="term" value="C:cytoplasm"/>
    <property type="evidence" value="ECO:0007669"/>
    <property type="project" value="TreeGrafter"/>
</dbReference>
<evidence type="ECO:0000256" key="7">
    <source>
        <dbReference type="ARBA" id="ARBA00022771"/>
    </source>
</evidence>
<keyword evidence="4 12" id="KW-0548">Nucleotidyltransferase</keyword>
<dbReference type="InterPro" id="IPR002694">
    <property type="entry name" value="Znf_CHC2"/>
</dbReference>
<dbReference type="Gene3D" id="3.90.980.10">
    <property type="entry name" value="DNA primase, catalytic core, N-terminal domain"/>
    <property type="match status" value="1"/>
</dbReference>
<keyword evidence="9" id="KW-0460">Magnesium</keyword>
<keyword evidence="5 12" id="KW-0235">DNA replication</keyword>
<dbReference type="PANTHER" id="PTHR30313">
    <property type="entry name" value="DNA PRIMASE"/>
    <property type="match status" value="1"/>
</dbReference>
<evidence type="ECO:0000256" key="14">
    <source>
        <dbReference type="PIRSR" id="PIRSR002811-1"/>
    </source>
</evidence>
<comment type="cofactor">
    <cofactor evidence="12 13 14">
        <name>Zn(2+)</name>
        <dbReference type="ChEBI" id="CHEBI:29105"/>
    </cofactor>
    <text evidence="12 13 14">Binds 1 zinc ion per monomer.</text>
</comment>
<name>A0A1F7X3U0_9BACT</name>
<gene>
    <name evidence="12" type="primary">dnaG</name>
    <name evidence="17" type="ORF">A2Z67_03085</name>
</gene>
<keyword evidence="11 12" id="KW-0804">Transcription</keyword>
<keyword evidence="3 12" id="KW-0808">Transferase</keyword>
<evidence type="ECO:0000256" key="13">
    <source>
        <dbReference type="PIRNR" id="PIRNR002811"/>
    </source>
</evidence>
<organism evidence="17 18">
    <name type="scientific">Candidatus Woesebacteria bacterium RBG_13_36_22</name>
    <dbReference type="NCBI Taxonomy" id="1802478"/>
    <lineage>
        <taxon>Bacteria</taxon>
        <taxon>Candidatus Woeseibacteriota</taxon>
    </lineage>
</organism>
<evidence type="ECO:0000256" key="10">
    <source>
        <dbReference type="ARBA" id="ARBA00023125"/>
    </source>
</evidence>
<evidence type="ECO:0000256" key="3">
    <source>
        <dbReference type="ARBA" id="ARBA00022679"/>
    </source>
</evidence>
<dbReference type="GO" id="GO:1990077">
    <property type="term" value="C:primosome complex"/>
    <property type="evidence" value="ECO:0007669"/>
    <property type="project" value="UniProtKB-KW"/>
</dbReference>
<keyword evidence="10 12" id="KW-0238">DNA-binding</keyword>
<dbReference type="SUPFAM" id="SSF57783">
    <property type="entry name" value="Zinc beta-ribbon"/>
    <property type="match status" value="1"/>
</dbReference>
<keyword evidence="8 12" id="KW-0862">Zinc</keyword>
<evidence type="ECO:0000259" key="16">
    <source>
        <dbReference type="PROSITE" id="PS50880"/>
    </source>
</evidence>
<comment type="function">
    <text evidence="12 13">RNA polymerase that catalyzes the synthesis of short RNA molecules used as primers for DNA polymerase during DNA replication.</text>
</comment>
<dbReference type="HAMAP" id="MF_00974">
    <property type="entry name" value="DNA_primase_DnaG"/>
    <property type="match status" value="1"/>
</dbReference>
<dbReference type="GO" id="GO:0008270">
    <property type="term" value="F:zinc ion binding"/>
    <property type="evidence" value="ECO:0007669"/>
    <property type="project" value="UniProtKB-UniRule"/>
</dbReference>
<keyword evidence="2 12" id="KW-0639">Primosome</keyword>
<dbReference type="GO" id="GO:0003899">
    <property type="term" value="F:DNA-directed RNA polymerase activity"/>
    <property type="evidence" value="ECO:0007669"/>
    <property type="project" value="UniProtKB-UniRule"/>
</dbReference>
<accession>A0A1F7X3U0</accession>
<comment type="subunit">
    <text evidence="12">Monomer. Interacts with DnaB.</text>
</comment>
<dbReference type="InterPro" id="IPR006171">
    <property type="entry name" value="TOPRIM_dom"/>
</dbReference>
<reference evidence="17 18" key="1">
    <citation type="journal article" date="2016" name="Nat. Commun.">
        <title>Thousands of microbial genomes shed light on interconnected biogeochemical processes in an aquifer system.</title>
        <authorList>
            <person name="Anantharaman K."/>
            <person name="Brown C.T."/>
            <person name="Hug L.A."/>
            <person name="Sharon I."/>
            <person name="Castelle C.J."/>
            <person name="Probst A.J."/>
            <person name="Thomas B.C."/>
            <person name="Singh A."/>
            <person name="Wilkins M.J."/>
            <person name="Karaoz U."/>
            <person name="Brodie E.L."/>
            <person name="Williams K.H."/>
            <person name="Hubbard S.S."/>
            <person name="Banfield J.F."/>
        </authorList>
    </citation>
    <scope>NUCLEOTIDE SEQUENCE [LARGE SCALE GENOMIC DNA]</scope>
</reference>
<dbReference type="InterPro" id="IPR013264">
    <property type="entry name" value="DNAG_N"/>
</dbReference>
<feature type="zinc finger region" description="CHC2-type" evidence="12 14">
    <location>
        <begin position="34"/>
        <end position="58"/>
    </location>
</feature>
<evidence type="ECO:0000256" key="9">
    <source>
        <dbReference type="ARBA" id="ARBA00022842"/>
    </source>
</evidence>
<dbReference type="Gene3D" id="3.40.1360.10">
    <property type="match status" value="1"/>
</dbReference>
<keyword evidence="1 12" id="KW-0240">DNA-directed RNA polymerase</keyword>
<dbReference type="GO" id="GO:0003677">
    <property type="term" value="F:DNA binding"/>
    <property type="evidence" value="ECO:0007669"/>
    <property type="project" value="UniProtKB-KW"/>
</dbReference>
<evidence type="ECO:0000256" key="12">
    <source>
        <dbReference type="HAMAP-Rule" id="MF_00974"/>
    </source>
</evidence>
<dbReference type="Gene3D" id="3.90.580.10">
    <property type="entry name" value="Zinc finger, CHC2-type domain"/>
    <property type="match status" value="1"/>
</dbReference>
<comment type="catalytic activity">
    <reaction evidence="12">
        <text>ssDNA + n NTP = ssDNA/pppN(pN)n-1 hybrid + (n-1) diphosphate.</text>
        <dbReference type="EC" id="2.7.7.101"/>
    </reaction>
</comment>
<dbReference type="Pfam" id="PF10410">
    <property type="entry name" value="DnaB_bind"/>
    <property type="match status" value="1"/>
</dbReference>
<evidence type="ECO:0000313" key="18">
    <source>
        <dbReference type="Proteomes" id="UP000176939"/>
    </source>
</evidence>
<dbReference type="Proteomes" id="UP000176939">
    <property type="component" value="Unassembled WGS sequence"/>
</dbReference>
<dbReference type="InterPro" id="IPR019475">
    <property type="entry name" value="DNA_primase_DnaB-bd"/>
</dbReference>
<dbReference type="CDD" id="cd03364">
    <property type="entry name" value="TOPRIM_DnaG_primases"/>
    <property type="match status" value="1"/>
</dbReference>
<dbReference type="InterPro" id="IPR036977">
    <property type="entry name" value="DNA_primase_Znf_CHC2"/>
</dbReference>
<dbReference type="NCBIfam" id="TIGR01391">
    <property type="entry name" value="dnaG"/>
    <property type="match status" value="1"/>
</dbReference>
<evidence type="ECO:0000256" key="15">
    <source>
        <dbReference type="SAM" id="Coils"/>
    </source>
</evidence>
<dbReference type="InterPro" id="IPR034151">
    <property type="entry name" value="TOPRIM_DnaG_bac"/>
</dbReference>
<dbReference type="InterPro" id="IPR030846">
    <property type="entry name" value="DnaG_bac"/>
</dbReference>
<feature type="coiled-coil region" evidence="15">
    <location>
        <begin position="521"/>
        <end position="590"/>
    </location>
</feature>
<keyword evidence="6 12" id="KW-0479">Metal-binding</keyword>
<dbReference type="SMART" id="SM00493">
    <property type="entry name" value="TOPRIM"/>
    <property type="match status" value="1"/>
</dbReference>
<dbReference type="AlphaFoldDB" id="A0A1F7X3U0"/>
<comment type="caution">
    <text evidence="17">The sequence shown here is derived from an EMBL/GenBank/DDBJ whole genome shotgun (WGS) entry which is preliminary data.</text>
</comment>
<evidence type="ECO:0000256" key="1">
    <source>
        <dbReference type="ARBA" id="ARBA00022478"/>
    </source>
</evidence>
<feature type="domain" description="Toprim" evidence="16">
    <location>
        <begin position="252"/>
        <end position="331"/>
    </location>
</feature>
<dbReference type="EC" id="2.7.7.101" evidence="12"/>
<dbReference type="InterPro" id="IPR006295">
    <property type="entry name" value="DNA_primase_DnaG"/>
</dbReference>
<dbReference type="FunFam" id="3.90.580.10:FF:000001">
    <property type="entry name" value="DNA primase"/>
    <property type="match status" value="1"/>
</dbReference>
<dbReference type="InterPro" id="IPR037068">
    <property type="entry name" value="DNA_primase_core_N_sf"/>
</dbReference>
<evidence type="ECO:0000256" key="6">
    <source>
        <dbReference type="ARBA" id="ARBA00022723"/>
    </source>
</evidence>
<dbReference type="PANTHER" id="PTHR30313:SF2">
    <property type="entry name" value="DNA PRIMASE"/>
    <property type="match status" value="1"/>
</dbReference>
<dbReference type="PIRSF" id="PIRSF002811">
    <property type="entry name" value="DnaG"/>
    <property type="match status" value="1"/>
</dbReference>
<sequence>MDQIDEVKQKTDIVSVISGYIELKKAGRNYKALCPFHGEKTPSFMVSPELQIYKCFGCGESGDAFSFLEKYEGMEFGEALKYLADKAGIKLKPLHPGQFGEKERFFEINRVASKFYNYVLLNHPAGKEALKYLTRERGLKIDTVKKFQLGFSPYKEDALAKVLIKRKYQESELINDGLVYRGRGLVDRFSGRVIFPLFDHRGNVVGFAGRILPQDERQDKAKYINSPETPVYHKSRVLYGMDLAKAEIKKKKEVVVVEGELDMISSWQSGIKNIVAIKGSALTDEQIGLISRFAEKLTLALDSDFAGDIAARRGIAAAFGSGIEVKVASLNGFKDPDEMARKNPAGLIRSLEKAVGIWDFYVNSVFSKYDLKTGEGTRKISKEIVPILSSIPDRIVQAHYIEMVADKLGVPISAVADEVLKTKPILSAAKAKGDVEMPEERKTRRELLEERLMILTLQTQPKLLFAGNRSKLIRGRLNQRLIAEVEKYLNKNKEFDTSGFSEKLPKELFDGYSKIVLSDIEEEIVRDSEKLEKEIKLVEREIKVLDIKEEITSLTEKINEYEKLKESEKLQKVKEEFSLLTRKLNELEESEDKGIIL</sequence>
<dbReference type="Pfam" id="PF08275">
    <property type="entry name" value="DNAG_N"/>
    <property type="match status" value="1"/>
</dbReference>
<dbReference type="GO" id="GO:0006269">
    <property type="term" value="P:DNA replication, synthesis of primer"/>
    <property type="evidence" value="ECO:0007669"/>
    <property type="project" value="UniProtKB-UniRule"/>
</dbReference>